<evidence type="ECO:0000313" key="10">
    <source>
        <dbReference type="Proteomes" id="UP000516028"/>
    </source>
</evidence>
<keyword evidence="5 8" id="KW-0812">Transmembrane</keyword>
<feature type="transmembrane region" description="Helical" evidence="8">
    <location>
        <begin position="20"/>
        <end position="38"/>
    </location>
</feature>
<evidence type="ECO:0000256" key="4">
    <source>
        <dbReference type="ARBA" id="ARBA00022679"/>
    </source>
</evidence>
<keyword evidence="10" id="KW-1185">Reference proteome</keyword>
<dbReference type="GO" id="GO:0016763">
    <property type="term" value="F:pentosyltransferase activity"/>
    <property type="evidence" value="ECO:0007669"/>
    <property type="project" value="TreeGrafter"/>
</dbReference>
<evidence type="ECO:0000256" key="1">
    <source>
        <dbReference type="ARBA" id="ARBA00004651"/>
    </source>
</evidence>
<dbReference type="InterPro" id="IPR050297">
    <property type="entry name" value="LipidA_mod_glycosyltrf_83"/>
</dbReference>
<gene>
    <name evidence="9" type="ORF">H9K75_03510</name>
</gene>
<keyword evidence="4" id="KW-0808">Transferase</keyword>
<name>A0A7H0GLM5_9BURK</name>
<protein>
    <recommendedName>
        <fullName evidence="11">Glycosyltransferase family 39 protein</fullName>
    </recommendedName>
</protein>
<feature type="transmembrane region" description="Helical" evidence="8">
    <location>
        <begin position="158"/>
        <end position="176"/>
    </location>
</feature>
<keyword evidence="3" id="KW-0328">Glycosyltransferase</keyword>
<accession>A0A7H0GLM5</accession>
<feature type="transmembrane region" description="Helical" evidence="8">
    <location>
        <begin position="134"/>
        <end position="152"/>
    </location>
</feature>
<evidence type="ECO:0000256" key="3">
    <source>
        <dbReference type="ARBA" id="ARBA00022676"/>
    </source>
</evidence>
<evidence type="ECO:0000256" key="8">
    <source>
        <dbReference type="SAM" id="Phobius"/>
    </source>
</evidence>
<evidence type="ECO:0000256" key="7">
    <source>
        <dbReference type="ARBA" id="ARBA00023136"/>
    </source>
</evidence>
<evidence type="ECO:0000256" key="2">
    <source>
        <dbReference type="ARBA" id="ARBA00022475"/>
    </source>
</evidence>
<proteinExistence type="predicted"/>
<dbReference type="PANTHER" id="PTHR33908">
    <property type="entry name" value="MANNOSYLTRANSFERASE YKCB-RELATED"/>
    <property type="match status" value="1"/>
</dbReference>
<feature type="transmembrane region" description="Helical" evidence="8">
    <location>
        <begin position="50"/>
        <end position="73"/>
    </location>
</feature>
<dbReference type="PANTHER" id="PTHR33908:SF11">
    <property type="entry name" value="MEMBRANE PROTEIN"/>
    <property type="match status" value="1"/>
</dbReference>
<keyword evidence="7 8" id="KW-0472">Membrane</keyword>
<dbReference type="AlphaFoldDB" id="A0A7H0GLM5"/>
<dbReference type="Proteomes" id="UP000516028">
    <property type="component" value="Chromosome"/>
</dbReference>
<feature type="transmembrane region" description="Helical" evidence="8">
    <location>
        <begin position="188"/>
        <end position="207"/>
    </location>
</feature>
<comment type="subcellular location">
    <subcellularLocation>
        <location evidence="1">Cell membrane</location>
        <topology evidence="1">Multi-pass membrane protein</topology>
    </subcellularLocation>
</comment>
<dbReference type="GO" id="GO:0009103">
    <property type="term" value="P:lipopolysaccharide biosynthetic process"/>
    <property type="evidence" value="ECO:0007669"/>
    <property type="project" value="UniProtKB-ARBA"/>
</dbReference>
<dbReference type="KEGG" id="daer:H9K75_03510"/>
<evidence type="ECO:0000256" key="6">
    <source>
        <dbReference type="ARBA" id="ARBA00022989"/>
    </source>
</evidence>
<feature type="transmembrane region" description="Helical" evidence="8">
    <location>
        <begin position="254"/>
        <end position="270"/>
    </location>
</feature>
<keyword evidence="6 8" id="KW-1133">Transmembrane helix</keyword>
<dbReference type="GO" id="GO:0005886">
    <property type="term" value="C:plasma membrane"/>
    <property type="evidence" value="ECO:0007669"/>
    <property type="project" value="UniProtKB-SubCell"/>
</dbReference>
<dbReference type="EMBL" id="CP060783">
    <property type="protein sequence ID" value="QNP49191.1"/>
    <property type="molecule type" value="Genomic_DNA"/>
</dbReference>
<evidence type="ECO:0000256" key="5">
    <source>
        <dbReference type="ARBA" id="ARBA00022692"/>
    </source>
</evidence>
<dbReference type="RefSeq" id="WP_187724783.1">
    <property type="nucleotide sequence ID" value="NZ_CP060783.1"/>
</dbReference>
<evidence type="ECO:0000313" key="9">
    <source>
        <dbReference type="EMBL" id="QNP49191.1"/>
    </source>
</evidence>
<reference evidence="9 10" key="1">
    <citation type="submission" date="2020-08" db="EMBL/GenBank/DDBJ databases">
        <title>Genome sequence of Diaphorobacter aerolatus KACC 16536T.</title>
        <authorList>
            <person name="Hyun D.-W."/>
            <person name="Bae J.-W."/>
        </authorList>
    </citation>
    <scope>NUCLEOTIDE SEQUENCE [LARGE SCALE GENOMIC DNA]</scope>
    <source>
        <strain evidence="9 10">KACC 16536</strain>
    </source>
</reference>
<sequence>MALTTQLLFLLGLLEGLNASATFATCAALWAICALLAWRDSLRFSARSKIRFGVGDFVPPLLMLISVGILLTAKSSGAPGHWDDTSFHLPLARYFLETQSLGVNPWLRYPLFPANANLLFSASLLAGGETFAQIIANAVPLSLTLVGIYGFMEHVAKSRWSGWLACAVFCTFKPLLQTLGFAYIDHLFAMYCWAFVACAACVLQADPDGGKRSALLVCGLLAGTAIGTKLFGVVIVFFMSLALAHRLGRKNRQLLIYLASLFTFGIGWYLRSFVVSNDPVHPAGGAFSVTTCGMHRTCGCRDWI</sequence>
<evidence type="ECO:0008006" key="11">
    <source>
        <dbReference type="Google" id="ProtNLM"/>
    </source>
</evidence>
<feature type="transmembrane region" description="Helical" evidence="8">
    <location>
        <begin position="213"/>
        <end position="242"/>
    </location>
</feature>
<organism evidence="9 10">
    <name type="scientific">Diaphorobacter aerolatus</name>
    <dbReference type="NCBI Taxonomy" id="1288495"/>
    <lineage>
        <taxon>Bacteria</taxon>
        <taxon>Pseudomonadati</taxon>
        <taxon>Pseudomonadota</taxon>
        <taxon>Betaproteobacteria</taxon>
        <taxon>Burkholderiales</taxon>
        <taxon>Comamonadaceae</taxon>
        <taxon>Diaphorobacter</taxon>
    </lineage>
</organism>
<keyword evidence="2" id="KW-1003">Cell membrane</keyword>